<keyword evidence="7 14" id="KW-0418">Kinase</keyword>
<dbReference type="PANTHER" id="PTHR45436:SF5">
    <property type="entry name" value="SENSOR HISTIDINE KINASE TRCS"/>
    <property type="match status" value="1"/>
</dbReference>
<dbReference type="SMART" id="SM00387">
    <property type="entry name" value="HATPase_c"/>
    <property type="match status" value="1"/>
</dbReference>
<evidence type="ECO:0000313" key="15">
    <source>
        <dbReference type="Proteomes" id="UP001442841"/>
    </source>
</evidence>
<keyword evidence="9" id="KW-0902">Two-component regulatory system</keyword>
<evidence type="ECO:0000256" key="8">
    <source>
        <dbReference type="ARBA" id="ARBA00022989"/>
    </source>
</evidence>
<comment type="subcellular location">
    <subcellularLocation>
        <location evidence="2">Cell membrane</location>
    </subcellularLocation>
</comment>
<feature type="transmembrane region" description="Helical" evidence="11">
    <location>
        <begin position="168"/>
        <end position="189"/>
    </location>
</feature>
<dbReference type="InterPro" id="IPR004358">
    <property type="entry name" value="Sig_transdc_His_kin-like_C"/>
</dbReference>
<evidence type="ECO:0000256" key="9">
    <source>
        <dbReference type="ARBA" id="ARBA00023012"/>
    </source>
</evidence>
<comment type="catalytic activity">
    <reaction evidence="1">
        <text>ATP + protein L-histidine = ADP + protein N-phospho-L-histidine.</text>
        <dbReference type="EC" id="2.7.13.3"/>
    </reaction>
</comment>
<name>A0ABZ3FW84_9ACTN</name>
<dbReference type="CDD" id="cd00075">
    <property type="entry name" value="HATPase"/>
    <property type="match status" value="1"/>
</dbReference>
<evidence type="ECO:0000256" key="11">
    <source>
        <dbReference type="SAM" id="Phobius"/>
    </source>
</evidence>
<dbReference type="Gene3D" id="3.30.565.10">
    <property type="entry name" value="Histidine kinase-like ATPase, C-terminal domain"/>
    <property type="match status" value="1"/>
</dbReference>
<dbReference type="Gene3D" id="6.10.340.10">
    <property type="match status" value="1"/>
</dbReference>
<dbReference type="SUPFAM" id="SSF158472">
    <property type="entry name" value="HAMP domain-like"/>
    <property type="match status" value="1"/>
</dbReference>
<dbReference type="CDD" id="cd00082">
    <property type="entry name" value="HisKA"/>
    <property type="match status" value="1"/>
</dbReference>
<keyword evidence="8 11" id="KW-1133">Transmembrane helix</keyword>
<proteinExistence type="predicted"/>
<accession>A0ABZ3FW84</accession>
<dbReference type="SUPFAM" id="SSF55874">
    <property type="entry name" value="ATPase domain of HSP90 chaperone/DNA topoisomerase II/histidine kinase"/>
    <property type="match status" value="1"/>
</dbReference>
<keyword evidence="6 11" id="KW-0812">Transmembrane</keyword>
<dbReference type="PROSITE" id="PS50109">
    <property type="entry name" value="HIS_KIN"/>
    <property type="match status" value="1"/>
</dbReference>
<dbReference type="Pfam" id="PF00512">
    <property type="entry name" value="HisKA"/>
    <property type="match status" value="1"/>
</dbReference>
<evidence type="ECO:0000259" key="12">
    <source>
        <dbReference type="PROSITE" id="PS50109"/>
    </source>
</evidence>
<dbReference type="InterPro" id="IPR003594">
    <property type="entry name" value="HATPase_dom"/>
</dbReference>
<reference evidence="14 15" key="1">
    <citation type="submission" date="2024-04" db="EMBL/GenBank/DDBJ databases">
        <title>Isolation of an actinomycete strain from pig manure.</title>
        <authorList>
            <person name="Gong T."/>
            <person name="Yu Z."/>
            <person name="An M."/>
            <person name="Wei C."/>
            <person name="Yang W."/>
            <person name="Liu L."/>
        </authorList>
    </citation>
    <scope>NUCLEOTIDE SEQUENCE [LARGE SCALE GENOMIC DNA]</scope>
    <source>
        <strain evidence="14 15">ZF39</strain>
    </source>
</reference>
<evidence type="ECO:0000256" key="2">
    <source>
        <dbReference type="ARBA" id="ARBA00004236"/>
    </source>
</evidence>
<dbReference type="PANTHER" id="PTHR45436">
    <property type="entry name" value="SENSOR HISTIDINE KINASE YKOH"/>
    <property type="match status" value="1"/>
</dbReference>
<keyword evidence="15" id="KW-1185">Reference proteome</keyword>
<protein>
    <recommendedName>
        <fullName evidence="3">histidine kinase</fullName>
        <ecNumber evidence="3">2.7.13.3</ecNumber>
    </recommendedName>
</protein>
<dbReference type="CDD" id="cd06225">
    <property type="entry name" value="HAMP"/>
    <property type="match status" value="1"/>
</dbReference>
<dbReference type="EMBL" id="CP154795">
    <property type="protein sequence ID" value="XAN09047.1"/>
    <property type="molecule type" value="Genomic_DNA"/>
</dbReference>
<dbReference type="Pfam" id="PF00672">
    <property type="entry name" value="HAMP"/>
    <property type="match status" value="1"/>
</dbReference>
<feature type="domain" description="HAMP" evidence="13">
    <location>
        <begin position="190"/>
        <end position="242"/>
    </location>
</feature>
<keyword evidence="4" id="KW-0597">Phosphoprotein</keyword>
<dbReference type="EC" id="2.7.13.3" evidence="3"/>
<organism evidence="14 15">
    <name type="scientific">Ammonicoccus fulvus</name>
    <dbReference type="NCBI Taxonomy" id="3138240"/>
    <lineage>
        <taxon>Bacteria</taxon>
        <taxon>Bacillati</taxon>
        <taxon>Actinomycetota</taxon>
        <taxon>Actinomycetes</taxon>
        <taxon>Propionibacteriales</taxon>
        <taxon>Propionibacteriaceae</taxon>
        <taxon>Ammonicoccus</taxon>
    </lineage>
</organism>
<dbReference type="PROSITE" id="PS50885">
    <property type="entry name" value="HAMP"/>
    <property type="match status" value="1"/>
</dbReference>
<evidence type="ECO:0000256" key="6">
    <source>
        <dbReference type="ARBA" id="ARBA00022692"/>
    </source>
</evidence>
<dbReference type="InterPro" id="IPR003660">
    <property type="entry name" value="HAMP_dom"/>
</dbReference>
<sequence>MIQRLRRFFSLPSVQRRIGILTGVAVAVAVAVTGFAGYLTAQFSLYDQLDRELTQIATLTSDAIGTDVQALGGIDQQALRSVNLNLVLLRSDGYRAAVPGERVSLETGDDELALARLQEGVSHRTVHGSDGQLYRIVAVPLPRVDGSYALVIGRPLAPTLSILSDLRIVLVLFGSGGVGLGAIIGALIARSSMRPIRELTRAVTRVTQTDSLDPIEVEGDDELSQLTRSFNTMLYSLASSRARQNRLIVDASHELRTPLTSLRTNIELLVADEKSGMLPEGARKEILRDIAAQLAEFTSLIGDLVQLTRAPAKTTRIPLNLRDVVESALQRVRRRGPGLTFDVELNSLHLVGEEDTLERAVTNLLDNAVKFSPAGGTIRVLLEGDQLRISDQGPGIAEDDLPHIFDRFYRSDKARHTPGTGLGLSIVAQTVARHGGWVRASRSAEGGAEFTMRLPGFVTREGLNLDLAENADESEREEAET</sequence>
<evidence type="ECO:0000256" key="10">
    <source>
        <dbReference type="ARBA" id="ARBA00023136"/>
    </source>
</evidence>
<evidence type="ECO:0000313" key="14">
    <source>
        <dbReference type="EMBL" id="XAN09047.1"/>
    </source>
</evidence>
<dbReference type="InterPro" id="IPR003661">
    <property type="entry name" value="HisK_dim/P_dom"/>
</dbReference>
<evidence type="ECO:0000256" key="1">
    <source>
        <dbReference type="ARBA" id="ARBA00000085"/>
    </source>
</evidence>
<dbReference type="Gene3D" id="1.10.287.130">
    <property type="match status" value="1"/>
</dbReference>
<dbReference type="InterPro" id="IPR036890">
    <property type="entry name" value="HATPase_C_sf"/>
</dbReference>
<evidence type="ECO:0000256" key="7">
    <source>
        <dbReference type="ARBA" id="ARBA00022777"/>
    </source>
</evidence>
<keyword evidence="5" id="KW-0808">Transferase</keyword>
<feature type="domain" description="Histidine kinase" evidence="12">
    <location>
        <begin position="250"/>
        <end position="458"/>
    </location>
</feature>
<feature type="transmembrane region" description="Helical" evidence="11">
    <location>
        <begin position="20"/>
        <end position="41"/>
    </location>
</feature>
<dbReference type="GO" id="GO:0016301">
    <property type="term" value="F:kinase activity"/>
    <property type="evidence" value="ECO:0007669"/>
    <property type="project" value="UniProtKB-KW"/>
</dbReference>
<keyword evidence="10 11" id="KW-0472">Membrane</keyword>
<dbReference type="Proteomes" id="UP001442841">
    <property type="component" value="Chromosome"/>
</dbReference>
<dbReference type="SMART" id="SM00388">
    <property type="entry name" value="HisKA"/>
    <property type="match status" value="1"/>
</dbReference>
<gene>
    <name evidence="14" type="ORF">AADG42_17585</name>
</gene>
<dbReference type="PRINTS" id="PR00344">
    <property type="entry name" value="BCTRLSENSOR"/>
</dbReference>
<evidence type="ECO:0000256" key="5">
    <source>
        <dbReference type="ARBA" id="ARBA00022679"/>
    </source>
</evidence>
<dbReference type="Pfam" id="PF02518">
    <property type="entry name" value="HATPase_c"/>
    <property type="match status" value="1"/>
</dbReference>
<dbReference type="SMART" id="SM00304">
    <property type="entry name" value="HAMP"/>
    <property type="match status" value="1"/>
</dbReference>
<evidence type="ECO:0000256" key="3">
    <source>
        <dbReference type="ARBA" id="ARBA00012438"/>
    </source>
</evidence>
<dbReference type="InterPro" id="IPR005467">
    <property type="entry name" value="His_kinase_dom"/>
</dbReference>
<dbReference type="SUPFAM" id="SSF47384">
    <property type="entry name" value="Homodimeric domain of signal transducing histidine kinase"/>
    <property type="match status" value="1"/>
</dbReference>
<dbReference type="RefSeq" id="WP_425310482.1">
    <property type="nucleotide sequence ID" value="NZ_CP154795.1"/>
</dbReference>
<evidence type="ECO:0000256" key="4">
    <source>
        <dbReference type="ARBA" id="ARBA00022553"/>
    </source>
</evidence>
<dbReference type="InterPro" id="IPR050428">
    <property type="entry name" value="TCS_sensor_his_kinase"/>
</dbReference>
<dbReference type="InterPro" id="IPR036097">
    <property type="entry name" value="HisK_dim/P_sf"/>
</dbReference>
<evidence type="ECO:0000259" key="13">
    <source>
        <dbReference type="PROSITE" id="PS50885"/>
    </source>
</evidence>